<evidence type="ECO:0000256" key="3">
    <source>
        <dbReference type="SAM" id="MobiDB-lite"/>
    </source>
</evidence>
<evidence type="ECO:0000313" key="4">
    <source>
        <dbReference type="EMBL" id="CAD9824166.1"/>
    </source>
</evidence>
<dbReference type="GO" id="GO:0005886">
    <property type="term" value="C:plasma membrane"/>
    <property type="evidence" value="ECO:0007669"/>
    <property type="project" value="TreeGrafter"/>
</dbReference>
<dbReference type="InterPro" id="IPR036770">
    <property type="entry name" value="Ankyrin_rpt-contain_sf"/>
</dbReference>
<accession>A0A7S2XV15</accession>
<proteinExistence type="predicted"/>
<dbReference type="AlphaFoldDB" id="A0A7S2XV15"/>
<feature type="region of interest" description="Disordered" evidence="3">
    <location>
        <begin position="566"/>
        <end position="605"/>
    </location>
</feature>
<organism evidence="4">
    <name type="scientific">Attheya septentrionalis</name>
    <dbReference type="NCBI Taxonomy" id="420275"/>
    <lineage>
        <taxon>Eukaryota</taxon>
        <taxon>Sar</taxon>
        <taxon>Stramenopiles</taxon>
        <taxon>Ochrophyta</taxon>
        <taxon>Bacillariophyta</taxon>
        <taxon>Coscinodiscophyceae</taxon>
        <taxon>Chaetocerotophycidae</taxon>
        <taxon>Chaetocerotales</taxon>
        <taxon>Attheyaceae</taxon>
        <taxon>Attheya</taxon>
    </lineage>
</organism>
<keyword evidence="2" id="KW-0040">ANK repeat</keyword>
<reference evidence="4" key="1">
    <citation type="submission" date="2021-01" db="EMBL/GenBank/DDBJ databases">
        <authorList>
            <person name="Corre E."/>
            <person name="Pelletier E."/>
            <person name="Niang G."/>
            <person name="Scheremetjew M."/>
            <person name="Finn R."/>
            <person name="Kale V."/>
            <person name="Holt S."/>
            <person name="Cochrane G."/>
            <person name="Meng A."/>
            <person name="Brown T."/>
            <person name="Cohen L."/>
        </authorList>
    </citation>
    <scope>NUCLEOTIDE SEQUENCE</scope>
    <source>
        <strain evidence="4">CCMP2084</strain>
    </source>
</reference>
<evidence type="ECO:0000256" key="2">
    <source>
        <dbReference type="ARBA" id="ARBA00023043"/>
    </source>
</evidence>
<evidence type="ECO:0000256" key="1">
    <source>
        <dbReference type="ARBA" id="ARBA00022737"/>
    </source>
</evidence>
<name>A0A7S2XV15_9STRA</name>
<sequence length="703" mass="78428">MAVKADATEIRRICRFMEQNRRELRIDGDSRVRYKTLVLKNDEEPISKKLALIKISGGSNGDTYMHEVFKYGEVSPSSLTALLDEYRSIESALRRQAGAPDCRKDSTTIEKVDTADDISQQSDNFMRPQRSSLVSIQNNAGATPLHVLCCSLTEMYSQEHREAGLDLVSLLLEYHTNILRPWCTESLSSIAMKGGTTPLHLLMHARPLSVMNQRVVWLKLQIGRVLLEDDPSTSIALDSNSNTPLHRLWSFSSSMAQSWCELHCQKYRFRQEETNRNSASGFSQYAFRSWLKNRYRDLRLFLLDQVSPFYSPRGTSSTAINPVDLEESNRCAEMDESLRIIAPAIASSSVNRGTSSISAYDPLAGQMLSPFALCTLARHPRCPPTAVLTALEMMPSALAQHQLCNKDPMGRMPLHYAACATEWFHPDELWFVFGQNCSLVEMPPKIPKVGESASFVSTSRSPFDLLSDEGTRHHSVHLKSAHKEESVRYKKDTVLDLLVAKSPATAAITDDQTGCLPLHLALIHQKYWDGGIHALVDAYAPALYVADPKTGLYPFLLAALGDHSEQPTIKRRSSRKTTEGESSASETDLGEDRKESNPSAKPLSKCSVAHTNDDAGSLLQLATIFRLLKCSPDLMNHLIKSMGKLCPGDSRKCASMSTKTVDTKQGHQGGLKRDRIIKNAMSKEQHEEENYVVTKNNSKKPRL</sequence>
<dbReference type="Gene3D" id="1.25.40.20">
    <property type="entry name" value="Ankyrin repeat-containing domain"/>
    <property type="match status" value="1"/>
</dbReference>
<dbReference type="EMBL" id="HBHQ01023666">
    <property type="protein sequence ID" value="CAD9824166.1"/>
    <property type="molecule type" value="Transcribed_RNA"/>
</dbReference>
<feature type="region of interest" description="Disordered" evidence="3">
    <location>
        <begin position="681"/>
        <end position="703"/>
    </location>
</feature>
<dbReference type="PANTHER" id="PTHR24186">
    <property type="entry name" value="PROTEIN PHOSPHATASE 1 REGULATORY SUBUNIT"/>
    <property type="match status" value="1"/>
</dbReference>
<protein>
    <submittedName>
        <fullName evidence="4">Uncharacterized protein</fullName>
    </submittedName>
</protein>
<dbReference type="PANTHER" id="PTHR24186:SF38">
    <property type="entry name" value="ANKYRIN REPEAT FAMILY PROTEIN"/>
    <property type="match status" value="1"/>
</dbReference>
<keyword evidence="1" id="KW-0677">Repeat</keyword>
<gene>
    <name evidence="4" type="ORF">ASEP1449_LOCUS16000</name>
</gene>